<protein>
    <recommendedName>
        <fullName evidence="3">Rho-GAP domain-containing protein</fullName>
    </recommendedName>
</protein>
<evidence type="ECO:0000256" key="1">
    <source>
        <dbReference type="ARBA" id="ARBA00022468"/>
    </source>
</evidence>
<reference evidence="4" key="2">
    <citation type="submission" date="2025-08" db="UniProtKB">
        <authorList>
            <consortium name="Ensembl"/>
        </authorList>
    </citation>
    <scope>IDENTIFICATION</scope>
</reference>
<feature type="domain" description="Rho-GAP" evidence="3">
    <location>
        <begin position="1"/>
        <end position="137"/>
    </location>
</feature>
<dbReference type="InterPro" id="IPR051025">
    <property type="entry name" value="RhoGAP"/>
</dbReference>
<reference evidence="5" key="1">
    <citation type="journal article" date="2004" name="Nature">
        <title>Genome duplication in the teleost fish Tetraodon nigroviridis reveals the early vertebrate proto-karyotype.</title>
        <authorList>
            <person name="Jaillon O."/>
            <person name="Aury J.-M."/>
            <person name="Brunet F."/>
            <person name="Petit J.-L."/>
            <person name="Stange-Thomann N."/>
            <person name="Mauceli E."/>
            <person name="Bouneau L."/>
            <person name="Fischer C."/>
            <person name="Ozouf-Costaz C."/>
            <person name="Bernot A."/>
            <person name="Nicaud S."/>
            <person name="Jaffe D."/>
            <person name="Fisher S."/>
            <person name="Lutfalla G."/>
            <person name="Dossat C."/>
            <person name="Segurens B."/>
            <person name="Dasilva C."/>
            <person name="Salanoubat M."/>
            <person name="Levy M."/>
            <person name="Boudet N."/>
            <person name="Castellano S."/>
            <person name="Anthouard V."/>
            <person name="Jubin C."/>
            <person name="Castelli V."/>
            <person name="Katinka M."/>
            <person name="Vacherie B."/>
            <person name="Biemont C."/>
            <person name="Skalli Z."/>
            <person name="Cattolico L."/>
            <person name="Poulain J."/>
            <person name="De Berardinis V."/>
            <person name="Cruaud C."/>
            <person name="Duprat S."/>
            <person name="Brottier P."/>
            <person name="Coutanceau J.-P."/>
            <person name="Gouzy J."/>
            <person name="Parra G."/>
            <person name="Lardier G."/>
            <person name="Chapple C."/>
            <person name="McKernan K.J."/>
            <person name="McEwan P."/>
            <person name="Bosak S."/>
            <person name="Kellis M."/>
            <person name="Volff J.-N."/>
            <person name="Guigo R."/>
            <person name="Zody M.C."/>
            <person name="Mesirov J."/>
            <person name="Lindblad-Toh K."/>
            <person name="Birren B."/>
            <person name="Nusbaum C."/>
            <person name="Kahn D."/>
            <person name="Robinson-Rechavi M."/>
            <person name="Laudet V."/>
            <person name="Schachter V."/>
            <person name="Quetier F."/>
            <person name="Saurin W."/>
            <person name="Scarpelli C."/>
            <person name="Wincker P."/>
            <person name="Lander E.S."/>
            <person name="Weissenbach J."/>
            <person name="Roest Crollius H."/>
        </authorList>
    </citation>
    <scope>NUCLEOTIDE SEQUENCE [LARGE SCALE GENOMIC DNA]</scope>
</reference>
<proteinExistence type="predicted"/>
<dbReference type="PANTHER" id="PTHR15228:SF20">
    <property type="entry name" value="RHO GTPASE-ACTIVATING PROTEIN 25"/>
    <property type="match status" value="1"/>
</dbReference>
<name>H3C826_TETNG</name>
<dbReference type="Proteomes" id="UP000007303">
    <property type="component" value="Unassembled WGS sequence"/>
</dbReference>
<keyword evidence="5" id="KW-1185">Reference proteome</keyword>
<evidence type="ECO:0000313" key="5">
    <source>
        <dbReference type="Proteomes" id="UP000007303"/>
    </source>
</evidence>
<keyword evidence="1" id="KW-0343">GTPase activation</keyword>
<dbReference type="InParanoid" id="H3C826"/>
<dbReference type="PROSITE" id="PS50238">
    <property type="entry name" value="RHOGAP"/>
    <property type="match status" value="1"/>
</dbReference>
<dbReference type="GO" id="GO:0005096">
    <property type="term" value="F:GTPase activator activity"/>
    <property type="evidence" value="ECO:0007669"/>
    <property type="project" value="UniProtKB-KW"/>
</dbReference>
<dbReference type="GO" id="GO:0001891">
    <property type="term" value="C:phagocytic cup"/>
    <property type="evidence" value="ECO:0007669"/>
    <property type="project" value="TreeGrafter"/>
</dbReference>
<dbReference type="HOGENOM" id="CLU_1582297_0_0_1"/>
<feature type="compositionally biased region" description="Polar residues" evidence="2">
    <location>
        <begin position="149"/>
        <end position="160"/>
    </location>
</feature>
<evidence type="ECO:0000259" key="3">
    <source>
        <dbReference type="PROSITE" id="PS50238"/>
    </source>
</evidence>
<organism evidence="4 5">
    <name type="scientific">Tetraodon nigroviridis</name>
    <name type="common">Spotted green pufferfish</name>
    <name type="synonym">Chelonodon nigroviridis</name>
    <dbReference type="NCBI Taxonomy" id="99883"/>
    <lineage>
        <taxon>Eukaryota</taxon>
        <taxon>Metazoa</taxon>
        <taxon>Chordata</taxon>
        <taxon>Craniata</taxon>
        <taxon>Vertebrata</taxon>
        <taxon>Euteleostomi</taxon>
        <taxon>Actinopterygii</taxon>
        <taxon>Neopterygii</taxon>
        <taxon>Teleostei</taxon>
        <taxon>Neoteleostei</taxon>
        <taxon>Acanthomorphata</taxon>
        <taxon>Eupercaria</taxon>
        <taxon>Tetraodontiformes</taxon>
        <taxon>Tetradontoidea</taxon>
        <taxon>Tetraodontidae</taxon>
        <taxon>Tetraodon</taxon>
    </lineage>
</organism>
<reference evidence="4" key="3">
    <citation type="submission" date="2025-09" db="UniProtKB">
        <authorList>
            <consortium name="Ensembl"/>
        </authorList>
    </citation>
    <scope>IDENTIFICATION</scope>
</reference>
<dbReference type="Pfam" id="PF00620">
    <property type="entry name" value="RhoGAP"/>
    <property type="match status" value="1"/>
</dbReference>
<evidence type="ECO:0000313" key="4">
    <source>
        <dbReference type="Ensembl" id="ENSTNIP00000004398.1"/>
    </source>
</evidence>
<dbReference type="SMART" id="SM00324">
    <property type="entry name" value="RhoGAP"/>
    <property type="match status" value="1"/>
</dbReference>
<dbReference type="InterPro" id="IPR000198">
    <property type="entry name" value="RhoGAP_dom"/>
</dbReference>
<dbReference type="Ensembl" id="ENSTNIT00000004537.1">
    <property type="protein sequence ID" value="ENSTNIP00000004398.1"/>
    <property type="gene ID" value="ENSTNIG00000001993.1"/>
</dbReference>
<dbReference type="InterPro" id="IPR008936">
    <property type="entry name" value="Rho_GTPase_activation_prot"/>
</dbReference>
<feature type="region of interest" description="Disordered" evidence="2">
    <location>
        <begin position="140"/>
        <end position="169"/>
    </location>
</feature>
<dbReference type="GO" id="GO:0007015">
    <property type="term" value="P:actin filament organization"/>
    <property type="evidence" value="ECO:0007669"/>
    <property type="project" value="TreeGrafter"/>
</dbReference>
<dbReference type="Gene3D" id="1.10.555.10">
    <property type="entry name" value="Rho GTPase activation protein"/>
    <property type="match status" value="1"/>
</dbReference>
<dbReference type="SUPFAM" id="SSF48350">
    <property type="entry name" value="GTPase activation domain, GAP"/>
    <property type="match status" value="1"/>
</dbReference>
<dbReference type="GO" id="GO:0051058">
    <property type="term" value="P:negative regulation of small GTPase mediated signal transduction"/>
    <property type="evidence" value="ECO:0007669"/>
    <property type="project" value="TreeGrafter"/>
</dbReference>
<dbReference type="GeneTree" id="ENSGT00950000183015"/>
<accession>H3C826</accession>
<sequence length="169" mass="19188">MNDASACSDTDVHTVASLLKLYLRELPEPVVPWTQYQDFLDCTSVWDSNNTEALQKLEQQIALLPRTNYDLLSYICRFLFEVQLKATVNKMNVENLATVMGINLLKPQIEDPITVMKATPLIQKLMTVMISQHQTLFPASKDTLPCPPSNRTENQKNTPRSFVGWESAE</sequence>
<dbReference type="PANTHER" id="PTHR15228">
    <property type="entry name" value="SPERMATHECAL PHYSIOLOGY VARIANT"/>
    <property type="match status" value="1"/>
</dbReference>
<evidence type="ECO:0000256" key="2">
    <source>
        <dbReference type="SAM" id="MobiDB-lite"/>
    </source>
</evidence>
<dbReference type="GO" id="GO:0007165">
    <property type="term" value="P:signal transduction"/>
    <property type="evidence" value="ECO:0007669"/>
    <property type="project" value="InterPro"/>
</dbReference>
<dbReference type="GO" id="GO:0006911">
    <property type="term" value="P:phagocytosis, engulfment"/>
    <property type="evidence" value="ECO:0007669"/>
    <property type="project" value="TreeGrafter"/>
</dbReference>
<dbReference type="AlphaFoldDB" id="H3C826"/>